<keyword evidence="3" id="KW-1185">Reference proteome</keyword>
<proteinExistence type="predicted"/>
<gene>
    <name evidence="2" type="ORF">IMCC3135_25335</name>
</gene>
<dbReference type="InterPro" id="IPR011051">
    <property type="entry name" value="RmlC_Cupin_sf"/>
</dbReference>
<dbReference type="KEGG" id="gai:IMCC3135_25335"/>
<organism evidence="2 3">
    <name type="scientific">Granulosicoccus antarcticus IMCC3135</name>
    <dbReference type="NCBI Taxonomy" id="1192854"/>
    <lineage>
        <taxon>Bacteria</taxon>
        <taxon>Pseudomonadati</taxon>
        <taxon>Pseudomonadota</taxon>
        <taxon>Gammaproteobacteria</taxon>
        <taxon>Chromatiales</taxon>
        <taxon>Granulosicoccaceae</taxon>
        <taxon>Granulosicoccus</taxon>
    </lineage>
</organism>
<evidence type="ECO:0000313" key="3">
    <source>
        <dbReference type="Proteomes" id="UP000250079"/>
    </source>
</evidence>
<dbReference type="Proteomes" id="UP000250079">
    <property type="component" value="Chromosome"/>
</dbReference>
<dbReference type="Pfam" id="PF12973">
    <property type="entry name" value="Cupin_7"/>
    <property type="match status" value="1"/>
</dbReference>
<name>A0A2Z2P1J7_9GAMM</name>
<dbReference type="CDD" id="cd20303">
    <property type="entry name" value="cupin_ChrR_1"/>
    <property type="match status" value="1"/>
</dbReference>
<dbReference type="EMBL" id="CP018632">
    <property type="protein sequence ID" value="ASJ75130.1"/>
    <property type="molecule type" value="Genomic_DNA"/>
</dbReference>
<dbReference type="Gene3D" id="2.60.120.10">
    <property type="entry name" value="Jelly Rolls"/>
    <property type="match status" value="1"/>
</dbReference>
<reference evidence="2 3" key="1">
    <citation type="submission" date="2016-12" db="EMBL/GenBank/DDBJ databases">
        <authorList>
            <person name="Song W.-J."/>
            <person name="Kurnit D.M."/>
        </authorList>
    </citation>
    <scope>NUCLEOTIDE SEQUENCE [LARGE SCALE GENOMIC DNA]</scope>
    <source>
        <strain evidence="2 3">IMCC3135</strain>
    </source>
</reference>
<protein>
    <recommendedName>
        <fullName evidence="1">ChrR-like cupin domain-containing protein</fullName>
    </recommendedName>
</protein>
<evidence type="ECO:0000313" key="2">
    <source>
        <dbReference type="EMBL" id="ASJ75130.1"/>
    </source>
</evidence>
<evidence type="ECO:0000259" key="1">
    <source>
        <dbReference type="Pfam" id="PF12973"/>
    </source>
</evidence>
<dbReference type="InterPro" id="IPR025979">
    <property type="entry name" value="ChrR-like_cupin_dom"/>
</dbReference>
<sequence length="271" mass="30576">MTQQQDYLNRIKPGLELPWWFTREIPALNEDFEQRVVSLPQHSRWRSTQIEGVELRVLEYIPGSRPRLTGQIRLNALHSPALLGDNPDLEVLVQRGELESSMGVYPAGLYLRLPLTEDHHLQELTIRCTDAPQICNSGTSVVPEALEDALLYVAAGQMLTSDTEQRRIATADPTRWLPGPAEGTRVLPLHGHGTGNVMLIQWDESTPIKPRLDPMGEEVLVLKGNLYDDEGHYPAGSWIRNPVATWQSWQADKGTVLYYKNGHFTTPDDIQ</sequence>
<dbReference type="OrthoDB" id="9801227at2"/>
<dbReference type="RefSeq" id="WP_088920080.1">
    <property type="nucleotide sequence ID" value="NZ_CP018632.1"/>
</dbReference>
<dbReference type="AlphaFoldDB" id="A0A2Z2P1J7"/>
<feature type="domain" description="ChrR-like cupin" evidence="1">
    <location>
        <begin position="165"/>
        <end position="264"/>
    </location>
</feature>
<accession>A0A2Z2P1J7</accession>
<dbReference type="SUPFAM" id="SSF51182">
    <property type="entry name" value="RmlC-like cupins"/>
    <property type="match status" value="1"/>
</dbReference>
<dbReference type="InterPro" id="IPR014710">
    <property type="entry name" value="RmlC-like_jellyroll"/>
</dbReference>